<reference evidence="3" key="1">
    <citation type="journal article" date="2019" name="Int. J. Syst. Evol. Microbiol.">
        <title>The Global Catalogue of Microorganisms (GCM) 10K type strain sequencing project: providing services to taxonomists for standard genome sequencing and annotation.</title>
        <authorList>
            <consortium name="The Broad Institute Genomics Platform"/>
            <consortium name="The Broad Institute Genome Sequencing Center for Infectious Disease"/>
            <person name="Wu L."/>
            <person name="Ma J."/>
        </authorList>
    </citation>
    <scope>NUCLEOTIDE SEQUENCE [LARGE SCALE GENOMIC DNA]</scope>
    <source>
        <strain evidence="3">CCUG 55854</strain>
    </source>
</reference>
<dbReference type="Proteomes" id="UP001597033">
    <property type="component" value="Unassembled WGS sequence"/>
</dbReference>
<evidence type="ECO:0000256" key="1">
    <source>
        <dbReference type="SAM" id="MobiDB-lite"/>
    </source>
</evidence>
<proteinExistence type="predicted"/>
<evidence type="ECO:0000313" key="2">
    <source>
        <dbReference type="EMBL" id="MFD1043322.1"/>
    </source>
</evidence>
<feature type="compositionally biased region" description="Basic and acidic residues" evidence="1">
    <location>
        <begin position="433"/>
        <end position="443"/>
    </location>
</feature>
<accession>A0ABW3LYJ1</accession>
<keyword evidence="3" id="KW-1185">Reference proteome</keyword>
<protein>
    <submittedName>
        <fullName evidence="2">Uncharacterized protein</fullName>
    </submittedName>
</protein>
<dbReference type="RefSeq" id="WP_162377963.1">
    <property type="nucleotide sequence ID" value="NZ_JBHTKN010000009.1"/>
</dbReference>
<evidence type="ECO:0000313" key="3">
    <source>
        <dbReference type="Proteomes" id="UP001597033"/>
    </source>
</evidence>
<dbReference type="EMBL" id="JBHTKN010000009">
    <property type="protein sequence ID" value="MFD1043322.1"/>
    <property type="molecule type" value="Genomic_DNA"/>
</dbReference>
<name>A0ABW3LYJ1_9GAMM</name>
<feature type="region of interest" description="Disordered" evidence="1">
    <location>
        <begin position="429"/>
        <end position="462"/>
    </location>
</feature>
<organism evidence="2 3">
    <name type="scientific">Pseudoxanthomonas kaohsiungensis</name>
    <dbReference type="NCBI Taxonomy" id="283923"/>
    <lineage>
        <taxon>Bacteria</taxon>
        <taxon>Pseudomonadati</taxon>
        <taxon>Pseudomonadota</taxon>
        <taxon>Gammaproteobacteria</taxon>
        <taxon>Lysobacterales</taxon>
        <taxon>Lysobacteraceae</taxon>
        <taxon>Pseudoxanthomonas</taxon>
    </lineage>
</organism>
<gene>
    <name evidence="2" type="ORF">ACFQ2N_13300</name>
</gene>
<sequence length="462" mass="49294">MVRILKWLAAGVVALAVFVLAVYALSRAMGPTRGESAALALVDAPPQLPDGRDGFAALYSVGHDVPPADQARVLAEDVRRFAASPPLSMEQGAYAPGWRSVLDDWPRLDPQQAGDPPWCALREPGCIERVRAAPEAYAGLIERHAVQLERSSALAGYDYFRNPFAARLDMPIPAYQSLTHLPTRNAWRFARGELDAALAGTCDGVALGRRMIESGDSLIASMIGAALVQGHATLLAEMLAELPRQHPLPAQCSEAVARPLALEQGVCRVMLGEGRFSIGGMRTQVTGQIAAEASGHDVPAWGTRLLFDPERTAARMAPTFAWYCGDQARALVAADRPLADQTPPPSLWSLRCASNPVGCILADIAQPAYADYGVRLQDAGARLRTTAALLWLRGLDGPIDEAALARAPAPLRSPERPLRLDLATGTLGTALYEKPRPGTHGRDGTWSVPLPGSRLQSAGVSP</sequence>
<comment type="caution">
    <text evidence="2">The sequence shown here is derived from an EMBL/GenBank/DDBJ whole genome shotgun (WGS) entry which is preliminary data.</text>
</comment>